<protein>
    <submittedName>
        <fullName evidence="2">Unnamed protein product</fullName>
    </submittedName>
</protein>
<reference evidence="2" key="1">
    <citation type="submission" date="2023-04" db="EMBL/GenBank/DDBJ databases">
        <title>Phytophthora lilii NBRC 32176.</title>
        <authorList>
            <person name="Ichikawa N."/>
            <person name="Sato H."/>
            <person name="Tonouchi N."/>
        </authorList>
    </citation>
    <scope>NUCLEOTIDE SEQUENCE</scope>
    <source>
        <strain evidence="2">NBRC 32176</strain>
    </source>
</reference>
<evidence type="ECO:0000256" key="1">
    <source>
        <dbReference type="SAM" id="MobiDB-lite"/>
    </source>
</evidence>
<feature type="region of interest" description="Disordered" evidence="1">
    <location>
        <begin position="28"/>
        <end position="52"/>
    </location>
</feature>
<dbReference type="EMBL" id="BSXW01012432">
    <property type="protein sequence ID" value="GMF64764.1"/>
    <property type="molecule type" value="Genomic_DNA"/>
</dbReference>
<name>A0A9W7DCA2_9STRA</name>
<organism evidence="2 3">
    <name type="scientific">Phytophthora lilii</name>
    <dbReference type="NCBI Taxonomy" id="2077276"/>
    <lineage>
        <taxon>Eukaryota</taxon>
        <taxon>Sar</taxon>
        <taxon>Stramenopiles</taxon>
        <taxon>Oomycota</taxon>
        <taxon>Peronosporomycetes</taxon>
        <taxon>Peronosporales</taxon>
        <taxon>Peronosporaceae</taxon>
        <taxon>Phytophthora</taxon>
    </lineage>
</organism>
<gene>
    <name evidence="2" type="ORF">Plil01_001753000</name>
</gene>
<dbReference type="AlphaFoldDB" id="A0A9W7DCA2"/>
<keyword evidence="3" id="KW-1185">Reference proteome</keyword>
<accession>A0A9W7DCA2</accession>
<proteinExistence type="predicted"/>
<evidence type="ECO:0000313" key="3">
    <source>
        <dbReference type="Proteomes" id="UP001165083"/>
    </source>
</evidence>
<sequence length="126" mass="13424">MVRSTPLTPLPAAELLRHLAEDAAVAHDDVIQHADSESDGDPDDGTVASDSPFLAGYCRVGTRPKYVGTLPTNNTPRVRDTSWSLSDKSNLKAQDIALIPGWLFPLCTVVTTGRRQSPAPLATSDG</sequence>
<dbReference type="Proteomes" id="UP001165083">
    <property type="component" value="Unassembled WGS sequence"/>
</dbReference>
<comment type="caution">
    <text evidence="2">The sequence shown here is derived from an EMBL/GenBank/DDBJ whole genome shotgun (WGS) entry which is preliminary data.</text>
</comment>
<evidence type="ECO:0000313" key="2">
    <source>
        <dbReference type="EMBL" id="GMF64764.1"/>
    </source>
</evidence>